<evidence type="ECO:0000256" key="2">
    <source>
        <dbReference type="ARBA" id="ARBA00022723"/>
    </source>
</evidence>
<dbReference type="InterPro" id="IPR050071">
    <property type="entry name" value="Dehydroquinate_synthase"/>
</dbReference>
<organism evidence="11 12">
    <name type="scientific">Carbonactinospora thermoautotrophica</name>
    <dbReference type="NCBI Taxonomy" id="1469144"/>
    <lineage>
        <taxon>Bacteria</taxon>
        <taxon>Bacillati</taxon>
        <taxon>Actinomycetota</taxon>
        <taxon>Actinomycetes</taxon>
        <taxon>Kitasatosporales</taxon>
        <taxon>Carbonactinosporaceae</taxon>
        <taxon>Carbonactinospora</taxon>
    </lineage>
</organism>
<evidence type="ECO:0000313" key="12">
    <source>
        <dbReference type="Proteomes" id="UP000070188"/>
    </source>
</evidence>
<keyword evidence="2" id="KW-0479">Metal-binding</keyword>
<keyword evidence="12" id="KW-1185">Reference proteome</keyword>
<keyword evidence="5 11" id="KW-0456">Lyase</keyword>
<dbReference type="GO" id="GO:0046872">
    <property type="term" value="F:metal ion binding"/>
    <property type="evidence" value="ECO:0007669"/>
    <property type="project" value="UniProtKB-KW"/>
</dbReference>
<evidence type="ECO:0000256" key="5">
    <source>
        <dbReference type="ARBA" id="ARBA00023239"/>
    </source>
</evidence>
<evidence type="ECO:0000313" key="11">
    <source>
        <dbReference type="EMBL" id="KWX01135.1"/>
    </source>
</evidence>
<evidence type="ECO:0000259" key="9">
    <source>
        <dbReference type="Pfam" id="PF01761"/>
    </source>
</evidence>
<dbReference type="SUPFAM" id="SSF56796">
    <property type="entry name" value="Dehydroquinate synthase-like"/>
    <property type="match status" value="1"/>
</dbReference>
<dbReference type="PANTHER" id="PTHR43622:SF3">
    <property type="entry name" value="2-EPI-5-EPI-VALIOLONE SYNTHASE"/>
    <property type="match status" value="1"/>
</dbReference>
<comment type="caution">
    <text evidence="11">The sequence shown here is derived from an EMBL/GenBank/DDBJ whole genome shotgun (WGS) entry which is preliminary data.</text>
</comment>
<dbReference type="EMBL" id="LAXD01000001">
    <property type="protein sequence ID" value="KWX01135.1"/>
    <property type="molecule type" value="Genomic_DNA"/>
</dbReference>
<name>A0A132MTC1_9ACTN</name>
<evidence type="ECO:0000256" key="4">
    <source>
        <dbReference type="ARBA" id="ARBA00023027"/>
    </source>
</evidence>
<dbReference type="Gene3D" id="1.20.1090.10">
    <property type="entry name" value="Dehydroquinate synthase-like - alpha domain"/>
    <property type="match status" value="1"/>
</dbReference>
<feature type="domain" description="3-dehydroquinate synthase C-terminal" evidence="10">
    <location>
        <begin position="215"/>
        <end position="358"/>
    </location>
</feature>
<dbReference type="GO" id="GO:0017000">
    <property type="term" value="P:antibiotic biosynthetic process"/>
    <property type="evidence" value="ECO:0007669"/>
    <property type="project" value="InterPro"/>
</dbReference>
<evidence type="ECO:0000256" key="7">
    <source>
        <dbReference type="ARBA" id="ARBA00024060"/>
    </source>
</evidence>
<dbReference type="Pfam" id="PF01761">
    <property type="entry name" value="DHQ_synthase"/>
    <property type="match status" value="1"/>
</dbReference>
<reference evidence="12" key="1">
    <citation type="submission" date="2015-04" db="EMBL/GenBank/DDBJ databases">
        <title>Physiological reanalysis, assessment of diazotrophy, and genome sequences of multiple isolates of Streptomyces thermoautotrophicus.</title>
        <authorList>
            <person name="MacKellar D.C."/>
            <person name="Lieber L."/>
            <person name="Norman J."/>
            <person name="Bolger A."/>
            <person name="Tobin C."/>
            <person name="Murray J.W."/>
            <person name="Chang R."/>
            <person name="Ford T."/>
            <person name="Nguyen P.Q."/>
            <person name="Woodward J."/>
            <person name="Permingeat H."/>
            <person name="Joshi N.S."/>
            <person name="Silver P.A."/>
            <person name="Usadel B."/>
            <person name="Rutherford A.W."/>
            <person name="Friesen M."/>
            <person name="Prell J."/>
        </authorList>
    </citation>
    <scope>NUCLEOTIDE SEQUENCE [LARGE SCALE GENOMIC DNA]</scope>
    <source>
        <strain evidence="12">H1</strain>
    </source>
</reference>
<dbReference type="InterPro" id="IPR030960">
    <property type="entry name" value="DHQS/DOIS_N"/>
</dbReference>
<dbReference type="Proteomes" id="UP000070188">
    <property type="component" value="Unassembled WGS sequence"/>
</dbReference>
<gene>
    <name evidence="11" type="ORF">LI90_2163</name>
</gene>
<dbReference type="GO" id="GO:0000166">
    <property type="term" value="F:nucleotide binding"/>
    <property type="evidence" value="ECO:0007669"/>
    <property type="project" value="UniProtKB-KW"/>
</dbReference>
<accession>A0A132MTC1</accession>
<keyword evidence="3" id="KW-0547">Nucleotide-binding</keyword>
<sequence>MRNQLSAAASLASAAPRIGLHRSTGPSRAWEIRTVKPVTYTVRLVDDLFGLNSTDLVKAGQTQRVSRIRRFVVLDAEVDWYHGDRIRKYFDHHNVETRFCVIRVNEQLKTVDTLLDVCRQLDEFGINRRVEPIIAIGGGVLCDVVGLLASLYRRGTPYVRVPTTLVGLVDAGVGAKTGVNFGEHKNRLDTYFPSSHTLLDRSFLATLDSRHISNGLAEILKIGLIKDLRLFELLEQHGSELIETRLQAGNALDAVAVEVLDRAIQGMLEELQPNLWEHKLERLVDYGHSFSPLIEMRALPELLHGEAVTVDMALTTCLARRRGLVSRRDQDRIFATMRALRLPLWHPVCDPATLIAALRDTVRHRDGLQRIPLPLGIGQAYFANDVTDDEIAQACDDVREEVCRA</sequence>
<dbReference type="RefSeq" id="WP_244884191.1">
    <property type="nucleotide sequence ID" value="NZ_LAXD01000001.1"/>
</dbReference>
<dbReference type="PANTHER" id="PTHR43622">
    <property type="entry name" value="3-DEHYDROQUINATE SYNTHASE"/>
    <property type="match status" value="1"/>
</dbReference>
<dbReference type="PATRIC" id="fig|1469144.10.peg.2344"/>
<evidence type="ECO:0000259" key="10">
    <source>
        <dbReference type="Pfam" id="PF24621"/>
    </source>
</evidence>
<comment type="cofactor">
    <cofactor evidence="1">
        <name>NAD(+)</name>
        <dbReference type="ChEBI" id="CHEBI:57540"/>
    </cofactor>
</comment>
<evidence type="ECO:0000256" key="1">
    <source>
        <dbReference type="ARBA" id="ARBA00001911"/>
    </source>
</evidence>
<dbReference type="Pfam" id="PF24621">
    <property type="entry name" value="DHQS_C"/>
    <property type="match status" value="1"/>
</dbReference>
<evidence type="ECO:0000256" key="8">
    <source>
        <dbReference type="ARBA" id="ARBA00024092"/>
    </source>
</evidence>
<dbReference type="InterPro" id="IPR056179">
    <property type="entry name" value="DHQS_C"/>
</dbReference>
<dbReference type="GO" id="GO:0003856">
    <property type="term" value="F:3-dehydroquinate synthase activity"/>
    <property type="evidence" value="ECO:0007669"/>
    <property type="project" value="TreeGrafter"/>
</dbReference>
<comment type="catalytic activity">
    <reaction evidence="6">
        <text>D-sedoheptulose 7-phosphate = 2-epi-5-epi-valiolone + phosphate</text>
        <dbReference type="Rhea" id="RHEA:44184"/>
        <dbReference type="ChEBI" id="CHEBI:43474"/>
        <dbReference type="ChEBI" id="CHEBI:57483"/>
        <dbReference type="ChEBI" id="CHEBI:84187"/>
        <dbReference type="EC" id="4.2.3.152"/>
    </reaction>
</comment>
<dbReference type="EC" id="4.2.3.152" evidence="7"/>
<keyword evidence="4" id="KW-0520">NAD</keyword>
<dbReference type="Gene3D" id="3.40.50.1970">
    <property type="match status" value="1"/>
</dbReference>
<dbReference type="STRING" id="1469144.LI90_2163"/>
<dbReference type="CDD" id="cd08199">
    <property type="entry name" value="EEVS"/>
    <property type="match status" value="1"/>
</dbReference>
<evidence type="ECO:0000256" key="6">
    <source>
        <dbReference type="ARBA" id="ARBA00023993"/>
    </source>
</evidence>
<dbReference type="AlphaFoldDB" id="A0A132MTC1"/>
<dbReference type="InterPro" id="IPR035872">
    <property type="entry name" value="EEVS-like"/>
</dbReference>
<proteinExistence type="predicted"/>
<feature type="domain" description="3-dehydroquinate synthase N-terminal" evidence="9">
    <location>
        <begin position="100"/>
        <end position="213"/>
    </location>
</feature>
<evidence type="ECO:0000256" key="3">
    <source>
        <dbReference type="ARBA" id="ARBA00022741"/>
    </source>
</evidence>
<protein>
    <recommendedName>
        <fullName evidence="8">2-epi-5-epi-valiolone synthase</fullName>
        <ecNumber evidence="7">4.2.3.152</ecNumber>
    </recommendedName>
</protein>